<dbReference type="PANTHER" id="PTHR43788:SF6">
    <property type="entry name" value="DNA HELICASE B"/>
    <property type="match status" value="1"/>
</dbReference>
<dbReference type="GO" id="GO:0003677">
    <property type="term" value="F:DNA binding"/>
    <property type="evidence" value="ECO:0007669"/>
    <property type="project" value="UniProtKB-UniRule"/>
</dbReference>
<evidence type="ECO:0000256" key="10">
    <source>
        <dbReference type="ARBA" id="ARBA00023235"/>
    </source>
</evidence>
<comment type="caution">
    <text evidence="13">The sequence shown here is derived from an EMBL/GenBank/DDBJ whole genome shotgun (WGS) entry which is preliminary data.</text>
</comment>
<dbReference type="AlphaFoldDB" id="C9PR36"/>
<evidence type="ECO:0000256" key="7">
    <source>
        <dbReference type="ARBA" id="ARBA00022840"/>
    </source>
</evidence>
<comment type="function">
    <text evidence="11">A helicase/nuclease that prepares dsDNA breaks (DSB) for recombinational DNA repair. Binds to DSBs and unwinds DNA via a highly rapid and processive ATP-dependent bidirectional helicase activity. Unwinds dsDNA until it encounters a Chi (crossover hotspot instigator) sequence from the 3' direction. Cuts ssDNA a few nucleotides 3' to the Chi site. The properties and activities of the enzyme are changed at Chi. The Chi-altered holoenzyme produces a long 3'-ssDNA overhang and facilitates RecA-binding to the ssDNA for homologous DNA recombination and repair. Holoenzyme degrades any linearized DNA that is unable to undergo homologous recombination. In the holoenzyme this subunit has ssDNA-dependent ATPase and 5'-3' helicase activity. When added to pre-assembled RecBC greatly stimulates nuclease activity and augments holoenzyme processivity. Negatively regulates the RecA-loading ability of RecBCD.</text>
</comment>
<sequence length="664" mass="75302">MLSILHELKQQQVISQGDYYFAKLIADKQTTETPEVIRNLATLLAALCSYNYQQGNTCLFLDKALERNPFNLAYRQFERPYLSEIQQKIDFLPVENWQSSLQNNTAFSTEPQQKIAPLVFQFDALYFYRIWQDEYRVADYLQSAVDNSQISSTENMVDRAQIRAILRKYFPTKSETDINWQKVAVATALRQRFCLITGGPGTGKTTTVARLLLALQELHHRTLNIKLVAPTGKAAARLTESINGALNTLQVRENISLDNELIESIPTSAQTLHRLLGTRFFEERTTYHRQNPLQVDVLVVDEASMIDLPLMAKLLQALKPQTKLILLGDQNQLSPVEAGETLGELGQFASQGYSTELAQYLFEVTDCQVSSQPDGHPIRDSLCRLHHSHRFSDSSGIGQLADAINKGKTTLSWQHFDNFNDIEMIDFLKNCASEESSDEEKVSIRACVNLVVESAVEKYQEYLIKLKQLNFARETPSPQQIQAIFASFNQVRFLTALRVGELGVEQLNIQIANKLKQKGLLNFKHERDWYIGKPIMITQNDSHVGLYNGDIGLFLGDGKVWFEQGQAHYKTVLASRVPNYETAFVMTIHKSQGSEFTHTFLVLPTEPNPILSRELVYTGITRAKEKLTVFTTPDIWKSAVKNPVKRQSGLGKLLVEFLQKNSKV</sequence>
<evidence type="ECO:0000256" key="2">
    <source>
        <dbReference type="ARBA" id="ARBA00022741"/>
    </source>
</evidence>
<dbReference type="Proteomes" id="UP000005519">
    <property type="component" value="Unassembled WGS sequence"/>
</dbReference>
<dbReference type="GO" id="GO:0043139">
    <property type="term" value="F:5'-3' DNA helicase activity"/>
    <property type="evidence" value="ECO:0007669"/>
    <property type="project" value="UniProtKB-UniRule"/>
</dbReference>
<dbReference type="Pfam" id="PF13538">
    <property type="entry name" value="UvrD_C_2"/>
    <property type="match status" value="1"/>
</dbReference>
<reference evidence="13 14" key="1">
    <citation type="submission" date="2009-10" db="EMBL/GenBank/DDBJ databases">
        <authorList>
            <person name="Muzny D."/>
            <person name="Qin X."/>
            <person name="Deng J."/>
            <person name="Jiang H."/>
            <person name="Liu Y."/>
            <person name="Qu J."/>
            <person name="Song X.-Z."/>
            <person name="Zhang L."/>
            <person name="Thornton R."/>
            <person name="Coyle M."/>
            <person name="Francisco L."/>
            <person name="Jackson L."/>
            <person name="Javaid M."/>
            <person name="Korchina V."/>
            <person name="Kovar C."/>
            <person name="Mata R."/>
            <person name="Mathew T."/>
            <person name="Ngo R."/>
            <person name="Nguyen L."/>
            <person name="Nguyen N."/>
            <person name="Okwuonu G."/>
            <person name="Ongeri F."/>
            <person name="Pham C."/>
            <person name="Simmons D."/>
            <person name="Wilczek-Boney K."/>
            <person name="Hale W."/>
            <person name="Jakkamsetti A."/>
            <person name="Pham P."/>
            <person name="Ruth R."/>
            <person name="San Lucas F."/>
            <person name="Warren J."/>
            <person name="Zhang J."/>
            <person name="Zhao Z."/>
            <person name="Zhou C."/>
            <person name="Zhu D."/>
            <person name="Lee S."/>
            <person name="Bess C."/>
            <person name="Blankenburg K."/>
            <person name="Forbes L."/>
            <person name="Fu Q."/>
            <person name="Gubbala S."/>
            <person name="Hirani K."/>
            <person name="Jayaseelan J.C."/>
            <person name="Lara F."/>
            <person name="Munidasa M."/>
            <person name="Palculict T."/>
            <person name="Patil S."/>
            <person name="Pu L.-L."/>
            <person name="Saada N."/>
            <person name="Tang L."/>
            <person name="Weissenberger G."/>
            <person name="Zhu Y."/>
            <person name="Hemphill L."/>
            <person name="Shang Y."/>
            <person name="Youmans B."/>
            <person name="Ayvaz T."/>
            <person name="Ross M."/>
            <person name="Santibanez J."/>
            <person name="Aqrawi P."/>
            <person name="Gross S."/>
            <person name="Joshi V."/>
            <person name="Fowler G."/>
            <person name="Nazareth L."/>
            <person name="Reid J."/>
            <person name="Worley K."/>
            <person name="Petrosino J."/>
            <person name="Highlander S."/>
            <person name="Gibbs R."/>
        </authorList>
    </citation>
    <scope>NUCLEOTIDE SEQUENCE [LARGE SCALE GENOMIC DNA]</scope>
    <source>
        <strain evidence="13 14">ATCC 43325</strain>
    </source>
</reference>
<dbReference type="InterPro" id="IPR041851">
    <property type="entry name" value="RecD_N_sf"/>
</dbReference>
<keyword evidence="14" id="KW-1185">Reference proteome</keyword>
<dbReference type="SMART" id="SM00382">
    <property type="entry name" value="AAA"/>
    <property type="match status" value="1"/>
</dbReference>
<evidence type="ECO:0000256" key="11">
    <source>
        <dbReference type="HAMAP-Rule" id="MF_01487"/>
    </source>
</evidence>
<dbReference type="EMBL" id="ACZR01000014">
    <property type="protein sequence ID" value="EEX49937.1"/>
    <property type="molecule type" value="Genomic_DNA"/>
</dbReference>
<evidence type="ECO:0000313" key="14">
    <source>
        <dbReference type="Proteomes" id="UP000005519"/>
    </source>
</evidence>
<proteinExistence type="inferred from homology"/>
<dbReference type="InterPro" id="IPR050534">
    <property type="entry name" value="Coronavir_polyprotein_1ab"/>
</dbReference>
<dbReference type="GO" id="GO:0000724">
    <property type="term" value="P:double-strand break repair via homologous recombination"/>
    <property type="evidence" value="ECO:0007669"/>
    <property type="project" value="UniProtKB-UniRule"/>
</dbReference>
<dbReference type="STRING" id="667128.HMPREF0621_1460"/>
<protein>
    <recommendedName>
        <fullName evidence="11">RecBCD enzyme subunit RecD</fullName>
        <ecNumber evidence="11">5.6.2.3</ecNumber>
    </recommendedName>
    <alternativeName>
        <fullName evidence="11">DNA 5'-3' helicase subunit RecD</fullName>
    </alternativeName>
    <alternativeName>
        <fullName evidence="11">Exonuclease V subunit RecD</fullName>
        <shortName evidence="11">ExoV subunit RecD</shortName>
    </alternativeName>
    <alternativeName>
        <fullName evidence="11">Helicase/nuclease RecBCD subunit RecD</fullName>
    </alternativeName>
</protein>
<keyword evidence="2 11" id="KW-0547">Nucleotide-binding</keyword>
<dbReference type="Gene3D" id="1.10.10.1020">
    <property type="entry name" value="RecBCD complex, subunit RecD, N-terminal domain"/>
    <property type="match status" value="1"/>
</dbReference>
<evidence type="ECO:0000256" key="4">
    <source>
        <dbReference type="ARBA" id="ARBA00022801"/>
    </source>
</evidence>
<dbReference type="CDD" id="cd17933">
    <property type="entry name" value="DEXSc_RecD-like"/>
    <property type="match status" value="1"/>
</dbReference>
<evidence type="ECO:0000256" key="9">
    <source>
        <dbReference type="ARBA" id="ARBA00023204"/>
    </source>
</evidence>
<dbReference type="GO" id="GO:0005524">
    <property type="term" value="F:ATP binding"/>
    <property type="evidence" value="ECO:0007669"/>
    <property type="project" value="UniProtKB-UniRule"/>
</dbReference>
<evidence type="ECO:0000256" key="3">
    <source>
        <dbReference type="ARBA" id="ARBA00022763"/>
    </source>
</evidence>
<dbReference type="InterPro" id="IPR006344">
    <property type="entry name" value="RecD"/>
</dbReference>
<comment type="subunit">
    <text evidence="11">Heterotrimer of RecB, RecC and RecD. All subunits contribute to DNA-binding.</text>
</comment>
<dbReference type="HAMAP" id="MF_01487">
    <property type="entry name" value="RecD"/>
    <property type="match status" value="1"/>
</dbReference>
<dbReference type="Pfam" id="PF13245">
    <property type="entry name" value="AAA_19"/>
    <property type="match status" value="1"/>
</dbReference>
<dbReference type="Gene3D" id="3.40.50.300">
    <property type="entry name" value="P-loop containing nucleotide triphosphate hydrolases"/>
    <property type="match status" value="3"/>
</dbReference>
<keyword evidence="4 11" id="KW-0378">Hydrolase</keyword>
<comment type="catalytic activity">
    <reaction evidence="11">
        <text>ATP + H2O = ADP + phosphate + H(+)</text>
        <dbReference type="Rhea" id="RHEA:13065"/>
        <dbReference type="ChEBI" id="CHEBI:15377"/>
        <dbReference type="ChEBI" id="CHEBI:15378"/>
        <dbReference type="ChEBI" id="CHEBI:30616"/>
        <dbReference type="ChEBI" id="CHEBI:43474"/>
        <dbReference type="ChEBI" id="CHEBI:456216"/>
        <dbReference type="EC" id="5.6.2.3"/>
    </reaction>
</comment>
<keyword evidence="6 11" id="KW-0269">Exonuclease</keyword>
<evidence type="ECO:0000256" key="6">
    <source>
        <dbReference type="ARBA" id="ARBA00022839"/>
    </source>
</evidence>
<dbReference type="GO" id="GO:0009338">
    <property type="term" value="C:exodeoxyribonuclease V complex"/>
    <property type="evidence" value="ECO:0007669"/>
    <property type="project" value="InterPro"/>
</dbReference>
<keyword evidence="5 11" id="KW-0347">Helicase</keyword>
<dbReference type="GO" id="GO:0008854">
    <property type="term" value="F:exodeoxyribonuclease V activity"/>
    <property type="evidence" value="ECO:0007669"/>
    <property type="project" value="InterPro"/>
</dbReference>
<feature type="binding site" evidence="11">
    <location>
        <begin position="198"/>
        <end position="205"/>
    </location>
    <ligand>
        <name>ATP</name>
        <dbReference type="ChEBI" id="CHEBI:30616"/>
    </ligand>
</feature>
<evidence type="ECO:0000256" key="1">
    <source>
        <dbReference type="ARBA" id="ARBA00022722"/>
    </source>
</evidence>
<feature type="domain" description="AAA+ ATPase" evidence="12">
    <location>
        <begin position="190"/>
        <end position="392"/>
    </location>
</feature>
<keyword evidence="3 11" id="KW-0227">DNA damage</keyword>
<dbReference type="EC" id="5.6.2.3" evidence="11"/>
<dbReference type="InterPro" id="IPR049550">
    <property type="entry name" value="RecD_N"/>
</dbReference>
<dbReference type="Pfam" id="PF21185">
    <property type="entry name" value="RecD_N"/>
    <property type="match status" value="1"/>
</dbReference>
<dbReference type="HOGENOM" id="CLU_007524_1_2_6"/>
<evidence type="ECO:0000256" key="5">
    <source>
        <dbReference type="ARBA" id="ARBA00022806"/>
    </source>
</evidence>
<dbReference type="GO" id="GO:0016887">
    <property type="term" value="F:ATP hydrolysis activity"/>
    <property type="evidence" value="ECO:0007669"/>
    <property type="project" value="RHEA"/>
</dbReference>
<gene>
    <name evidence="11 13" type="primary">recD</name>
    <name evidence="13" type="ORF">HMPREF0621_1460</name>
</gene>
<keyword evidence="9 11" id="KW-0234">DNA repair</keyword>
<dbReference type="CDD" id="cd18809">
    <property type="entry name" value="SF1_C_RecD"/>
    <property type="match status" value="1"/>
</dbReference>
<comment type="miscellaneous">
    <text evidence="11">In the RecBCD complex, RecB has a slow 3'-5' helicase, an exonuclease activity and loads RecA onto ssDNA, RecD has a fast 5'-3' helicase activity, while RecC stimulates the ATPase and processivity of the RecB helicase and contributes to recognition of the Chi site.</text>
</comment>
<dbReference type="InterPro" id="IPR027417">
    <property type="entry name" value="P-loop_NTPase"/>
</dbReference>
<keyword evidence="1 11" id="KW-0540">Nuclease</keyword>
<name>C9PR36_9PAST</name>
<accession>C9PR36</accession>
<keyword evidence="8 11" id="KW-0238">DNA-binding</keyword>
<evidence type="ECO:0000313" key="13">
    <source>
        <dbReference type="EMBL" id="EEX49937.1"/>
    </source>
</evidence>
<evidence type="ECO:0000256" key="8">
    <source>
        <dbReference type="ARBA" id="ARBA00023125"/>
    </source>
</evidence>
<keyword evidence="7 11" id="KW-0067">ATP-binding</keyword>
<keyword evidence="10 11" id="KW-0413">Isomerase</keyword>
<dbReference type="OrthoDB" id="9803432at2"/>
<dbReference type="InterPro" id="IPR003593">
    <property type="entry name" value="AAA+_ATPase"/>
</dbReference>
<dbReference type="GO" id="GO:0017116">
    <property type="term" value="F:single-stranded DNA helicase activity"/>
    <property type="evidence" value="ECO:0007669"/>
    <property type="project" value="TreeGrafter"/>
</dbReference>
<evidence type="ECO:0000259" key="12">
    <source>
        <dbReference type="SMART" id="SM00382"/>
    </source>
</evidence>
<comment type="similarity">
    <text evidence="11">Belongs to the RecD family.</text>
</comment>
<dbReference type="NCBIfam" id="TIGR01447">
    <property type="entry name" value="recD"/>
    <property type="match status" value="1"/>
</dbReference>
<dbReference type="InterPro" id="IPR027785">
    <property type="entry name" value="UvrD-like_helicase_C"/>
</dbReference>
<dbReference type="SUPFAM" id="SSF52540">
    <property type="entry name" value="P-loop containing nucleoside triphosphate hydrolases"/>
    <property type="match status" value="2"/>
</dbReference>
<organism evidence="13 14">
    <name type="scientific">Pasteurella dagmatis ATCC 43325</name>
    <dbReference type="NCBI Taxonomy" id="667128"/>
    <lineage>
        <taxon>Bacteria</taxon>
        <taxon>Pseudomonadati</taxon>
        <taxon>Pseudomonadota</taxon>
        <taxon>Gammaproteobacteria</taxon>
        <taxon>Pasteurellales</taxon>
        <taxon>Pasteurellaceae</taxon>
        <taxon>Pasteurella</taxon>
    </lineage>
</organism>
<dbReference type="PANTHER" id="PTHR43788">
    <property type="entry name" value="DNA2/NAM7 HELICASE FAMILY MEMBER"/>
    <property type="match status" value="1"/>
</dbReference>
<dbReference type="RefSeq" id="WP_005762241.1">
    <property type="nucleotide sequence ID" value="NZ_GG704810.1"/>
</dbReference>